<dbReference type="InterPro" id="IPR005490">
    <property type="entry name" value="LD_TPept_cat_dom"/>
</dbReference>
<reference evidence="9 10" key="1">
    <citation type="submission" date="2020-10" db="EMBL/GenBank/DDBJ databases">
        <title>Connecting structure to function with the recovery of over 1000 high-quality activated sludge metagenome-assembled genomes encoding full-length rRNA genes using long-read sequencing.</title>
        <authorList>
            <person name="Singleton C.M."/>
            <person name="Petriglieri F."/>
            <person name="Kristensen J.M."/>
            <person name="Kirkegaard R.H."/>
            <person name="Michaelsen T.Y."/>
            <person name="Andersen M.H."/>
            <person name="Karst S.M."/>
            <person name="Dueholm M.S."/>
            <person name="Nielsen P.H."/>
            <person name="Albertsen M."/>
        </authorList>
    </citation>
    <scope>NUCLEOTIDE SEQUENCE [LARGE SCALE GENOMIC DNA]</scope>
    <source>
        <strain evidence="9">Lyne_18-Q3-R50-59_MAXAC.006</strain>
    </source>
</reference>
<dbReference type="GO" id="GO:0071555">
    <property type="term" value="P:cell wall organization"/>
    <property type="evidence" value="ECO:0007669"/>
    <property type="project" value="UniProtKB-UniRule"/>
</dbReference>
<comment type="caution">
    <text evidence="9">The sequence shown here is derived from an EMBL/GenBank/DDBJ whole genome shotgun (WGS) entry which is preliminary data.</text>
</comment>
<evidence type="ECO:0000256" key="2">
    <source>
        <dbReference type="ARBA" id="ARBA00022679"/>
    </source>
</evidence>
<dbReference type="PROSITE" id="PS52029">
    <property type="entry name" value="LD_TPASE"/>
    <property type="match status" value="1"/>
</dbReference>
<dbReference type="GO" id="GO:0005576">
    <property type="term" value="C:extracellular region"/>
    <property type="evidence" value="ECO:0007669"/>
    <property type="project" value="TreeGrafter"/>
</dbReference>
<dbReference type="EMBL" id="JADJZA010000001">
    <property type="protein sequence ID" value="MBK9295917.1"/>
    <property type="molecule type" value="Genomic_DNA"/>
</dbReference>
<evidence type="ECO:0000256" key="7">
    <source>
        <dbReference type="SAM" id="Phobius"/>
    </source>
</evidence>
<organism evidence="9 10">
    <name type="scientific">Candidatus Neomicrothrix subdominans</name>
    <dbReference type="NCBI Taxonomy" id="2954438"/>
    <lineage>
        <taxon>Bacteria</taxon>
        <taxon>Bacillati</taxon>
        <taxon>Actinomycetota</taxon>
        <taxon>Acidimicrobiia</taxon>
        <taxon>Acidimicrobiales</taxon>
        <taxon>Microthrixaceae</taxon>
        <taxon>Candidatus Neomicrothrix</taxon>
    </lineage>
</organism>
<feature type="transmembrane region" description="Helical" evidence="7">
    <location>
        <begin position="20"/>
        <end position="43"/>
    </location>
</feature>
<dbReference type="CDD" id="cd16913">
    <property type="entry name" value="YkuD_like"/>
    <property type="match status" value="1"/>
</dbReference>
<keyword evidence="7" id="KW-0472">Membrane</keyword>
<dbReference type="GO" id="GO:0008360">
    <property type="term" value="P:regulation of cell shape"/>
    <property type="evidence" value="ECO:0007669"/>
    <property type="project" value="UniProtKB-UniRule"/>
</dbReference>
<dbReference type="GO" id="GO:0071972">
    <property type="term" value="F:peptidoglycan L,D-transpeptidase activity"/>
    <property type="evidence" value="ECO:0007669"/>
    <property type="project" value="TreeGrafter"/>
</dbReference>
<evidence type="ECO:0000256" key="1">
    <source>
        <dbReference type="ARBA" id="ARBA00004752"/>
    </source>
</evidence>
<evidence type="ECO:0000256" key="6">
    <source>
        <dbReference type="PROSITE-ProRule" id="PRU01373"/>
    </source>
</evidence>
<keyword evidence="7" id="KW-0812">Transmembrane</keyword>
<dbReference type="GO" id="GO:0018104">
    <property type="term" value="P:peptidoglycan-protein cross-linking"/>
    <property type="evidence" value="ECO:0007669"/>
    <property type="project" value="TreeGrafter"/>
</dbReference>
<keyword evidence="2" id="KW-0808">Transferase</keyword>
<evidence type="ECO:0000256" key="4">
    <source>
        <dbReference type="ARBA" id="ARBA00022984"/>
    </source>
</evidence>
<evidence type="ECO:0000259" key="8">
    <source>
        <dbReference type="PROSITE" id="PS52029"/>
    </source>
</evidence>
<dbReference type="PANTHER" id="PTHR30582">
    <property type="entry name" value="L,D-TRANSPEPTIDASE"/>
    <property type="match status" value="1"/>
</dbReference>
<feature type="domain" description="L,D-TPase catalytic" evidence="8">
    <location>
        <begin position="162"/>
        <end position="283"/>
    </location>
</feature>
<sequence length="284" mass="29809">MGRRSGLRASGLRAVDRRSVGIRLVGIRPIGLTALVVLAFVVAACAGDDSGRDAAGPAGTNDRVESVSAGAAASGLPSWRSYVATGGDSLAAIDVFESPGGQPLAAVPNRPAEGLPAVFLVRQLDVADTEDGGWYEVWLPVRPNGSHGFIRADDVSLSYHDYQLRVKLSDHEVELYTAGVRTDTFPVGVGEERTPTPGGTFYTKELLKPTNRGGPYGTYAYGLSGFSNTLTDFAGGDGVVGLHGTDQPDSVGRDVSAGCIRMRNDDIEQLVERLPLGVPVEIIA</sequence>
<protein>
    <submittedName>
        <fullName evidence="9">L,D-transpeptidase</fullName>
    </submittedName>
</protein>
<proteinExistence type="predicted"/>
<evidence type="ECO:0000313" key="10">
    <source>
        <dbReference type="Proteomes" id="UP000727993"/>
    </source>
</evidence>
<keyword evidence="7" id="KW-1133">Transmembrane helix</keyword>
<dbReference type="Gene3D" id="2.40.440.10">
    <property type="entry name" value="L,D-transpeptidase catalytic domain-like"/>
    <property type="match status" value="1"/>
</dbReference>
<feature type="active site" description="Proton donor/acceptor" evidence="6">
    <location>
        <position position="243"/>
    </location>
</feature>
<dbReference type="Proteomes" id="UP000727993">
    <property type="component" value="Unassembled WGS sequence"/>
</dbReference>
<evidence type="ECO:0000256" key="5">
    <source>
        <dbReference type="ARBA" id="ARBA00023316"/>
    </source>
</evidence>
<keyword evidence="5 6" id="KW-0961">Cell wall biogenesis/degradation</keyword>
<dbReference type="Pfam" id="PF03734">
    <property type="entry name" value="YkuD"/>
    <property type="match status" value="1"/>
</dbReference>
<feature type="active site" description="Nucleophile" evidence="6">
    <location>
        <position position="259"/>
    </location>
</feature>
<dbReference type="GO" id="GO:0016740">
    <property type="term" value="F:transferase activity"/>
    <property type="evidence" value="ECO:0007669"/>
    <property type="project" value="UniProtKB-KW"/>
</dbReference>
<dbReference type="InterPro" id="IPR050979">
    <property type="entry name" value="LD-transpeptidase"/>
</dbReference>
<keyword evidence="4 6" id="KW-0573">Peptidoglycan synthesis</keyword>
<keyword evidence="3 6" id="KW-0133">Cell shape</keyword>
<evidence type="ECO:0000256" key="3">
    <source>
        <dbReference type="ARBA" id="ARBA00022960"/>
    </source>
</evidence>
<dbReference type="SUPFAM" id="SSF141523">
    <property type="entry name" value="L,D-transpeptidase catalytic domain-like"/>
    <property type="match status" value="1"/>
</dbReference>
<evidence type="ECO:0000313" key="9">
    <source>
        <dbReference type="EMBL" id="MBK9295917.1"/>
    </source>
</evidence>
<gene>
    <name evidence="9" type="ORF">IPN02_03390</name>
</gene>
<dbReference type="InterPro" id="IPR038063">
    <property type="entry name" value="Transpep_catalytic_dom"/>
</dbReference>
<name>A0A936TDC3_9ACTN</name>
<comment type="pathway">
    <text evidence="1 6">Cell wall biogenesis; peptidoglycan biosynthesis.</text>
</comment>
<dbReference type="AlphaFoldDB" id="A0A936TDC3"/>
<accession>A0A936TDC3</accession>